<organism evidence="2 3">
    <name type="scientific">Polyrhizophydium stewartii</name>
    <dbReference type="NCBI Taxonomy" id="2732419"/>
    <lineage>
        <taxon>Eukaryota</taxon>
        <taxon>Fungi</taxon>
        <taxon>Fungi incertae sedis</taxon>
        <taxon>Chytridiomycota</taxon>
        <taxon>Chytridiomycota incertae sedis</taxon>
        <taxon>Chytridiomycetes</taxon>
        <taxon>Rhizophydiales</taxon>
        <taxon>Rhizophydiales incertae sedis</taxon>
        <taxon>Polyrhizophydium</taxon>
    </lineage>
</organism>
<feature type="compositionally biased region" description="Basic and acidic residues" evidence="1">
    <location>
        <begin position="57"/>
        <end position="66"/>
    </location>
</feature>
<feature type="non-terminal residue" evidence="2">
    <location>
        <position position="1"/>
    </location>
</feature>
<dbReference type="EMBL" id="JADGIZ020000227">
    <property type="protein sequence ID" value="KAL2911049.1"/>
    <property type="molecule type" value="Genomic_DNA"/>
</dbReference>
<gene>
    <name evidence="2" type="ORF">HK105_209504</name>
</gene>
<dbReference type="Proteomes" id="UP001527925">
    <property type="component" value="Unassembled WGS sequence"/>
</dbReference>
<evidence type="ECO:0000313" key="3">
    <source>
        <dbReference type="Proteomes" id="UP001527925"/>
    </source>
</evidence>
<name>A0ABR4MUX7_9FUNG</name>
<comment type="caution">
    <text evidence="2">The sequence shown here is derived from an EMBL/GenBank/DDBJ whole genome shotgun (WGS) entry which is preliminary data.</text>
</comment>
<feature type="compositionally biased region" description="Pro residues" evidence="1">
    <location>
        <begin position="141"/>
        <end position="153"/>
    </location>
</feature>
<feature type="region of interest" description="Disordered" evidence="1">
    <location>
        <begin position="1"/>
        <end position="66"/>
    </location>
</feature>
<evidence type="ECO:0000313" key="2">
    <source>
        <dbReference type="EMBL" id="KAL2911049.1"/>
    </source>
</evidence>
<feature type="region of interest" description="Disordered" evidence="1">
    <location>
        <begin position="128"/>
        <end position="161"/>
    </location>
</feature>
<reference evidence="2 3" key="1">
    <citation type="submission" date="2023-09" db="EMBL/GenBank/DDBJ databases">
        <title>Pangenome analysis of Batrachochytrium dendrobatidis and related Chytrids.</title>
        <authorList>
            <person name="Yacoub M.N."/>
            <person name="Stajich J.E."/>
            <person name="James T.Y."/>
        </authorList>
    </citation>
    <scope>NUCLEOTIDE SEQUENCE [LARGE SCALE GENOMIC DNA]</scope>
    <source>
        <strain evidence="2 3">JEL0888</strain>
    </source>
</reference>
<protein>
    <submittedName>
        <fullName evidence="2">Uncharacterized protein</fullName>
    </submittedName>
</protein>
<accession>A0ABR4MUX7</accession>
<proteinExistence type="predicted"/>
<evidence type="ECO:0000256" key="1">
    <source>
        <dbReference type="SAM" id="MobiDB-lite"/>
    </source>
</evidence>
<keyword evidence="3" id="KW-1185">Reference proteome</keyword>
<sequence length="161" mass="16531">ATQSEATAGCGSETPKARSEADETPGAAGEAELVATPEGGTTGHVGVTGDHPQGSPDEERLRARDRAEAADNYAENLRILEENPALMLAAVQLYKAGKLAGPMPTPGVATPATTQEDDELTAFFESDTVRPGSSVSTALPFPGPGQWPGPPVATKPARRAI</sequence>